<feature type="domain" description="CobE/GbiG C-terminal" evidence="1">
    <location>
        <begin position="220"/>
        <end position="338"/>
    </location>
</feature>
<sequence length="351" mass="37919">MEALIFSFTRHGSVLSLSILAFLKKKGWKAASLTVRQFAEQDRELGEITPNLQEAVQEAFLKAELIVFVGAVGIAVRSVAPFIKSKQTDPAVIVVDESGAFVIPILSGHIGGANAWSHKIAAHLHGQAVITTATDVNHLFAVDEWAVQHHLIMPAARIVKAFSAALLEQGKAGIYSDFPIQGELPPGLENVSSGRLGVAVTLQKECRPFDQTVLLHPRILHLGIGCRRGTEEAAIAGLVYRELRRLGISMNTVAAAGTIDIKRSEPGLTRFFRTYTLPVHYYSAVELQQLPGNFTRSEFVLQTVAVDNVCERAAVLSSGGGSLLLDKTVADGVTLAIACENFTVSFDTVRR</sequence>
<feature type="domain" description="Cobalamin synthesis G N-terminal" evidence="2">
    <location>
        <begin position="55"/>
        <end position="135"/>
    </location>
</feature>
<proteinExistence type="predicted"/>
<dbReference type="PANTHER" id="PTHR37477:SF1">
    <property type="entry name" value="COBALT-PRECORRIN-5A HYDROLASE"/>
    <property type="match status" value="1"/>
</dbReference>
<dbReference type="InterPro" id="IPR002750">
    <property type="entry name" value="CobE/GbiG_C"/>
</dbReference>
<dbReference type="Proteomes" id="UP000036503">
    <property type="component" value="Unassembled WGS sequence"/>
</dbReference>
<dbReference type="InterPro" id="IPR036518">
    <property type="entry name" value="CobE/GbiG_C_sf"/>
</dbReference>
<dbReference type="EMBL" id="LEKT01000001">
    <property type="protein sequence ID" value="KMO87848.1"/>
    <property type="molecule type" value="Genomic_DNA"/>
</dbReference>
<dbReference type="STRING" id="39029.BSR42_02675"/>
<evidence type="ECO:0000313" key="5">
    <source>
        <dbReference type="Proteomes" id="UP000036503"/>
    </source>
</evidence>
<reference evidence="4 5" key="1">
    <citation type="submission" date="2015-06" db="EMBL/GenBank/DDBJ databases">
        <title>Draft genome sequence of beer spoilage bacterium Megasphaera cerevisiae type strain 20462.</title>
        <authorList>
            <person name="Kutumbaka K."/>
            <person name="Pasmowitz J."/>
            <person name="Mategko J."/>
            <person name="Reyes D."/>
            <person name="Friedrich A."/>
            <person name="Han S."/>
            <person name="Martens-Habbena W."/>
            <person name="Neal-McKinney J."/>
            <person name="Janagama H.K."/>
            <person name="Nadala C."/>
            <person name="Samadpour M."/>
        </authorList>
    </citation>
    <scope>NUCLEOTIDE SEQUENCE [LARGE SCALE GENOMIC DNA]</scope>
    <source>
        <strain evidence="4 5">DSM 20462</strain>
    </source>
</reference>
<dbReference type="SUPFAM" id="SSF159664">
    <property type="entry name" value="CobE/GbiG C-terminal domain-like"/>
    <property type="match status" value="1"/>
</dbReference>
<evidence type="ECO:0008006" key="6">
    <source>
        <dbReference type="Google" id="ProtNLM"/>
    </source>
</evidence>
<dbReference type="RefSeq" id="WP_048512807.1">
    <property type="nucleotide sequence ID" value="NZ_FUXD01000003.1"/>
</dbReference>
<dbReference type="Gene3D" id="3.40.50.11220">
    <property type="match status" value="1"/>
</dbReference>
<gene>
    <name evidence="4" type="ORF">AB840_00215</name>
</gene>
<protein>
    <recommendedName>
        <fullName evidence="6">Cobalamin biosynthesis protein CbiG</fullName>
    </recommendedName>
</protein>
<feature type="domain" description="Cobalamin biosynthesis central region" evidence="3">
    <location>
        <begin position="141"/>
        <end position="217"/>
    </location>
</feature>
<keyword evidence="5" id="KW-1185">Reference proteome</keyword>
<comment type="caution">
    <text evidence="4">The sequence shown here is derived from an EMBL/GenBank/DDBJ whole genome shotgun (WGS) entry which is preliminary data.</text>
</comment>
<evidence type="ECO:0000259" key="1">
    <source>
        <dbReference type="Pfam" id="PF01890"/>
    </source>
</evidence>
<dbReference type="InParanoid" id="A0A0J6WZZ9"/>
<dbReference type="InterPro" id="IPR021744">
    <property type="entry name" value="CbiG_N"/>
</dbReference>
<evidence type="ECO:0000313" key="4">
    <source>
        <dbReference type="EMBL" id="KMO87848.1"/>
    </source>
</evidence>
<dbReference type="SUPFAM" id="SSF159672">
    <property type="entry name" value="CbiG N-terminal domain-like"/>
    <property type="match status" value="1"/>
</dbReference>
<dbReference type="InterPro" id="IPR021745">
    <property type="entry name" value="CbiG_mid"/>
</dbReference>
<evidence type="ECO:0000259" key="3">
    <source>
        <dbReference type="Pfam" id="PF11761"/>
    </source>
</evidence>
<dbReference type="Pfam" id="PF01890">
    <property type="entry name" value="CbiG_C"/>
    <property type="match status" value="1"/>
</dbReference>
<organism evidence="4 5">
    <name type="scientific">Megasphaera cerevisiae DSM 20462</name>
    <dbReference type="NCBI Taxonomy" id="1122219"/>
    <lineage>
        <taxon>Bacteria</taxon>
        <taxon>Bacillati</taxon>
        <taxon>Bacillota</taxon>
        <taxon>Negativicutes</taxon>
        <taxon>Veillonellales</taxon>
        <taxon>Veillonellaceae</taxon>
        <taxon>Megasphaera</taxon>
    </lineage>
</organism>
<dbReference type="GO" id="GO:0009236">
    <property type="term" value="P:cobalamin biosynthetic process"/>
    <property type="evidence" value="ECO:0007669"/>
    <property type="project" value="InterPro"/>
</dbReference>
<dbReference type="AlphaFoldDB" id="A0A0J6WZZ9"/>
<evidence type="ECO:0000259" key="2">
    <source>
        <dbReference type="Pfam" id="PF11760"/>
    </source>
</evidence>
<dbReference type="Pfam" id="PF11760">
    <property type="entry name" value="CbiG_N"/>
    <property type="match status" value="1"/>
</dbReference>
<dbReference type="InterPro" id="IPR052553">
    <property type="entry name" value="CbiG_hydrolase"/>
</dbReference>
<dbReference type="Gene3D" id="3.30.420.180">
    <property type="entry name" value="CobE/GbiG C-terminal domain"/>
    <property type="match status" value="1"/>
</dbReference>
<name>A0A0J6WZZ9_9FIRM</name>
<accession>A0A0J6WZZ9</accession>
<dbReference type="Pfam" id="PF11761">
    <property type="entry name" value="CbiG_mid"/>
    <property type="match status" value="1"/>
</dbReference>
<dbReference type="InterPro" id="IPR038029">
    <property type="entry name" value="GbiG_N_sf"/>
</dbReference>
<dbReference type="PANTHER" id="PTHR37477">
    <property type="entry name" value="COBALT-PRECORRIN-5A HYDROLASE"/>
    <property type="match status" value="1"/>
</dbReference>
<dbReference type="OrthoDB" id="9781023at2"/>
<dbReference type="PATRIC" id="fig|1122219.3.peg.47"/>